<dbReference type="InterPro" id="IPR005481">
    <property type="entry name" value="BC-like_N"/>
</dbReference>
<keyword evidence="7 16" id="KW-0479">Metal-binding</keyword>
<evidence type="ECO:0000256" key="15">
    <source>
        <dbReference type="PIRSR" id="PIRSR001594-2"/>
    </source>
</evidence>
<feature type="binding site" evidence="16">
    <location>
        <position position="566"/>
    </location>
    <ligand>
        <name>Mn(2+)</name>
        <dbReference type="ChEBI" id="CHEBI:29035"/>
    </ligand>
</feature>
<dbReference type="NCBIfam" id="NF009554">
    <property type="entry name" value="PRK12999.1"/>
    <property type="match status" value="1"/>
</dbReference>
<feature type="region of interest" description="Disordered" evidence="18">
    <location>
        <begin position="1"/>
        <end position="24"/>
    </location>
</feature>
<dbReference type="InterPro" id="IPR011764">
    <property type="entry name" value="Biotin_carboxylation_dom"/>
</dbReference>
<dbReference type="CDD" id="cd06850">
    <property type="entry name" value="biotinyl_domain"/>
    <property type="match status" value="1"/>
</dbReference>
<dbReference type="GO" id="GO:0046872">
    <property type="term" value="F:metal ion binding"/>
    <property type="evidence" value="ECO:0007669"/>
    <property type="project" value="UniProtKB-KW"/>
</dbReference>
<dbReference type="Pfam" id="PF00289">
    <property type="entry name" value="Biotin_carb_N"/>
    <property type="match status" value="1"/>
</dbReference>
<dbReference type="InterPro" id="IPR005482">
    <property type="entry name" value="Biotin_COase_C"/>
</dbReference>
<feature type="domain" description="ATP-grasp" evidence="20">
    <location>
        <begin position="142"/>
        <end position="338"/>
    </location>
</feature>
<dbReference type="InterPro" id="IPR000891">
    <property type="entry name" value="PYR_CT"/>
</dbReference>
<dbReference type="PROSITE" id="PS50991">
    <property type="entry name" value="PYR_CT"/>
    <property type="match status" value="1"/>
</dbReference>
<evidence type="ECO:0000256" key="10">
    <source>
        <dbReference type="ARBA" id="ARBA00023267"/>
    </source>
</evidence>
<gene>
    <name evidence="23" type="ORF">CcCBS67573_g06461</name>
</gene>
<dbReference type="STRING" id="246404.A0A507F366"/>
<dbReference type="NCBIfam" id="TIGR01235">
    <property type="entry name" value="pyruv_carbox"/>
    <property type="match status" value="1"/>
</dbReference>
<dbReference type="Gene3D" id="2.40.50.100">
    <property type="match status" value="1"/>
</dbReference>
<dbReference type="InterPro" id="IPR003379">
    <property type="entry name" value="Carboxylase_cons_dom"/>
</dbReference>
<evidence type="ECO:0000256" key="14">
    <source>
        <dbReference type="PIRSR" id="PIRSR001594-1"/>
    </source>
</evidence>
<feature type="binding site" evidence="15">
    <location>
        <position position="638"/>
    </location>
    <ligand>
        <name>substrate</name>
    </ligand>
</feature>
<dbReference type="FunFam" id="3.20.20.70:FF:000033">
    <property type="entry name" value="Pyruvate carboxylase"/>
    <property type="match status" value="1"/>
</dbReference>
<evidence type="ECO:0000256" key="2">
    <source>
        <dbReference type="ARBA" id="ARBA00002380"/>
    </source>
</evidence>
<comment type="function">
    <text evidence="13">Catalyzes a 2-step reaction, involving the ATP-dependent carboxylation of the covalently attached biotin in the first step and the transfer of the carboxyl group to pyruvate in the second.</text>
</comment>
<comment type="caution">
    <text evidence="23">The sequence shown here is derived from an EMBL/GenBank/DDBJ whole genome shotgun (WGS) entry which is preliminary data.</text>
</comment>
<dbReference type="AlphaFoldDB" id="A0A507F366"/>
<protein>
    <recommendedName>
        <fullName evidence="4 13">Pyruvate carboxylase</fullName>
        <ecNumber evidence="4 13">6.4.1.1</ecNumber>
    </recommendedName>
</protein>
<dbReference type="GO" id="GO:0005737">
    <property type="term" value="C:cytoplasm"/>
    <property type="evidence" value="ECO:0007669"/>
    <property type="project" value="TreeGrafter"/>
</dbReference>
<dbReference type="InterPro" id="IPR001882">
    <property type="entry name" value="Biotin_BS"/>
</dbReference>
<evidence type="ECO:0000256" key="4">
    <source>
        <dbReference type="ARBA" id="ARBA00013057"/>
    </source>
</evidence>
<dbReference type="Pfam" id="PF00364">
    <property type="entry name" value="Biotin_lipoyl"/>
    <property type="match status" value="1"/>
</dbReference>
<dbReference type="UniPathway" id="UPA00138"/>
<reference evidence="23 24" key="1">
    <citation type="journal article" date="2019" name="Sci. Rep.">
        <title>Comparative genomics of chytrid fungi reveal insights into the obligate biotrophic and pathogenic lifestyle of Synchytrium endobioticum.</title>
        <authorList>
            <person name="van de Vossenberg B.T.L.H."/>
            <person name="Warris S."/>
            <person name="Nguyen H.D.T."/>
            <person name="van Gent-Pelzer M.P.E."/>
            <person name="Joly D.L."/>
            <person name="van de Geest H.C."/>
            <person name="Bonants P.J.M."/>
            <person name="Smith D.S."/>
            <person name="Levesque C.A."/>
            <person name="van der Lee T.A.J."/>
        </authorList>
    </citation>
    <scope>NUCLEOTIDE SEQUENCE [LARGE SCALE GENOMIC DNA]</scope>
    <source>
        <strain evidence="23 24">CBS 675.73</strain>
    </source>
</reference>
<dbReference type="CDD" id="cd07937">
    <property type="entry name" value="DRE_TIM_PC_TC_5S"/>
    <property type="match status" value="1"/>
</dbReference>
<feature type="binding site" evidence="16">
    <location>
        <position position="767"/>
    </location>
    <ligand>
        <name>Mn(2+)</name>
        <dbReference type="ChEBI" id="CHEBI:29035"/>
    </ligand>
</feature>
<dbReference type="FunFam" id="2.40.50.100:FF:000003">
    <property type="entry name" value="Acetyl-CoA carboxylase biotin carboxyl carrier protein"/>
    <property type="match status" value="1"/>
</dbReference>
<proteinExistence type="predicted"/>
<feature type="domain" description="Pyruvate carboxyltransferase" evidence="22">
    <location>
        <begin position="557"/>
        <end position="827"/>
    </location>
</feature>
<keyword evidence="5" id="KW-0312">Gluconeogenesis</keyword>
<dbReference type="PROSITE" id="PS00867">
    <property type="entry name" value="CPSASE_2"/>
    <property type="match status" value="1"/>
</dbReference>
<sequence length="1176" mass="128366">MTESSSPKSKRARTQSSEPKPRTLLAANRGEIALRIIRAGRELNMNCIAIYSFEDRLSMHRTRADKAYQIGSPETHSPVGAYLSIPDIIAIARTKDVTAIHPGYGFLSENPQFSRACAEAGIAFVGPPANVIESCGDKTKARTLAINAGVSVVPGSDGPIKTVADAEAFARAHGLPIIIKAANGGGGRGMRVVRDMESLPSLFERAKSESLSAFGDDTLFIEKLIERPRHIEVQILADAHGNVVHLFERDCSVQRRHQKVVEYGPSFLPNDARKRLFDDAIKLAKAVGYVNAGTVEFLVDANNNHYFIEINPRVQVEHCVTEEITGIDIVASQIEIALGKTLPELGLTQEKISMRGFAIQCRITAENPSQNFQPDSGRISMYRSPGGNGIRLDGGPCYAGAIISPHYDSLLVKCITVGRDYQVARRKMLSALSEFRVRGIHNNIDWLMKLLTNSVFAAGGKVWTTFIDDTPELFKDFEADIRCGQRLMRYLGDLVVNGPSVVGQNGVPELRTDVVIPTLPGAPPGAATVSCLTGWRNILVKDGPVAFCAAIRAHRGVLVTDTTWRDAHQSILATRVRTIDLAKIAPLTSHALSNAFSLECWGGATFDVSLRFLKECPWDRLQTLRKLVPNIPFQMLLRGANAVGYTAYPDHIVYEFCATAVKYGMDIFRVFDSLNYVDNLKLGIDAVKKAGGVAEAAISYTGDVSDLTKTRYNLQYYLELTDKLVADGIHILGIKDMAGLLKPRAATMLIGAIRKKYPNLVIHLHTHDTAGTGIATYLAAVAAGVDIVDCAVDALSGQTSQPSMGAFVSSVDDTGISPAAVQTLSSYWDQMRLLYSPFESTMPPSDSSIYYTEMPGGQYTNLQFQSRQLGLGEQWSKIKIAYAQANRLCGDIVKVTPSSKVVGDLAQFMVAQNLSEQDVYEKCETLSFPQSVLEYYQGFLGQPPYGFPEPMRSKILNSRGLKAIEGRPGASMPPLNMNDLKAKLVEKYGEVRDVDVLSAALYPKVFEEYMDAVGLYGEVTQIPTQYFLRPMDVGEEFQFDLEKDGKRMIVKFVAVGPLEDITGRRDVFFTVDGEARVIDVPDKSGEDQKTGKATSIKRPKADPKAKNECSAPMAGLVVDVNVKEGALVKMGQPIAVLSAMKMETIITAPCDGVVGEIFVAGGDYIAANDLIVRIVE</sequence>
<dbReference type="InterPro" id="IPR011054">
    <property type="entry name" value="Rudment_hybrid_motif"/>
</dbReference>
<dbReference type="Pfam" id="PF02785">
    <property type="entry name" value="Biotin_carb_C"/>
    <property type="match status" value="1"/>
</dbReference>
<evidence type="ECO:0000256" key="6">
    <source>
        <dbReference type="ARBA" id="ARBA00022598"/>
    </source>
</evidence>
<dbReference type="SUPFAM" id="SSF51246">
    <property type="entry name" value="Rudiment single hybrid motif"/>
    <property type="match status" value="1"/>
</dbReference>
<evidence type="ECO:0000256" key="17">
    <source>
        <dbReference type="PIRSR" id="PIRSR001594-4"/>
    </source>
</evidence>
<dbReference type="FunFam" id="3.30.1490.20:FF:000018">
    <property type="entry name" value="Biotin carboxylase"/>
    <property type="match status" value="1"/>
</dbReference>
<evidence type="ECO:0000259" key="22">
    <source>
        <dbReference type="PROSITE" id="PS50991"/>
    </source>
</evidence>
<dbReference type="InterPro" id="IPR000089">
    <property type="entry name" value="Biotin_lipoyl"/>
</dbReference>
<organism evidence="23 24">
    <name type="scientific">Chytriomyces confervae</name>
    <dbReference type="NCBI Taxonomy" id="246404"/>
    <lineage>
        <taxon>Eukaryota</taxon>
        <taxon>Fungi</taxon>
        <taxon>Fungi incertae sedis</taxon>
        <taxon>Chytridiomycota</taxon>
        <taxon>Chytridiomycota incertae sedis</taxon>
        <taxon>Chytridiomycetes</taxon>
        <taxon>Chytridiales</taxon>
        <taxon>Chytriomycetaceae</taxon>
        <taxon>Chytriomyces</taxon>
    </lineage>
</organism>
<feature type="binding site" description="via carbamate group" evidence="16">
    <location>
        <position position="735"/>
    </location>
    <ligand>
        <name>Mn(2+)</name>
        <dbReference type="ChEBI" id="CHEBI:29035"/>
    </ligand>
</feature>
<feature type="binding site" evidence="16">
    <location>
        <position position="765"/>
    </location>
    <ligand>
        <name>Mn(2+)</name>
        <dbReference type="ChEBI" id="CHEBI:29035"/>
    </ligand>
</feature>
<dbReference type="Pfam" id="PF02436">
    <property type="entry name" value="PYC_OADA"/>
    <property type="match status" value="1"/>
</dbReference>
<feature type="binding site" evidence="15">
    <location>
        <position position="222"/>
    </location>
    <ligand>
        <name>ATP</name>
        <dbReference type="ChEBI" id="CHEBI:30616"/>
    </ligand>
</feature>
<evidence type="ECO:0000313" key="23">
    <source>
        <dbReference type="EMBL" id="TPX70729.1"/>
    </source>
</evidence>
<keyword evidence="10 13" id="KW-0092">Biotin</keyword>
<evidence type="ECO:0000256" key="3">
    <source>
        <dbReference type="ARBA" id="ARBA00004742"/>
    </source>
</evidence>
<dbReference type="Pfam" id="PF00682">
    <property type="entry name" value="HMGL-like"/>
    <property type="match status" value="1"/>
</dbReference>
<dbReference type="Gene3D" id="3.20.20.70">
    <property type="entry name" value="Aldolase class I"/>
    <property type="match status" value="1"/>
</dbReference>
<dbReference type="NCBIfam" id="NF006761">
    <property type="entry name" value="PRK09282.1"/>
    <property type="match status" value="1"/>
</dbReference>
<dbReference type="OrthoDB" id="196847at2759"/>
<evidence type="ECO:0000256" key="13">
    <source>
        <dbReference type="PIRNR" id="PIRNR001594"/>
    </source>
</evidence>
<evidence type="ECO:0000256" key="16">
    <source>
        <dbReference type="PIRSR" id="PIRSR001594-3"/>
    </source>
</evidence>
<comment type="catalytic activity">
    <reaction evidence="12 13">
        <text>hydrogencarbonate + pyruvate + ATP = oxaloacetate + ADP + phosphate + H(+)</text>
        <dbReference type="Rhea" id="RHEA:20844"/>
        <dbReference type="ChEBI" id="CHEBI:15361"/>
        <dbReference type="ChEBI" id="CHEBI:15378"/>
        <dbReference type="ChEBI" id="CHEBI:16452"/>
        <dbReference type="ChEBI" id="CHEBI:17544"/>
        <dbReference type="ChEBI" id="CHEBI:30616"/>
        <dbReference type="ChEBI" id="CHEBI:43474"/>
        <dbReference type="ChEBI" id="CHEBI:456216"/>
        <dbReference type="EC" id="6.4.1.1"/>
    </reaction>
</comment>
<dbReference type="PANTHER" id="PTHR43778:SF2">
    <property type="entry name" value="PYRUVATE CARBOXYLASE, MITOCHONDRIAL"/>
    <property type="match status" value="1"/>
</dbReference>
<dbReference type="SUPFAM" id="SSF89000">
    <property type="entry name" value="post-HMGL domain-like"/>
    <property type="match status" value="1"/>
</dbReference>
<dbReference type="InterPro" id="IPR055268">
    <property type="entry name" value="PCB-like"/>
</dbReference>
<evidence type="ECO:0000259" key="21">
    <source>
        <dbReference type="PROSITE" id="PS50979"/>
    </source>
</evidence>
<feature type="active site" evidence="14">
    <location>
        <position position="313"/>
    </location>
</feature>
<keyword evidence="23" id="KW-0670">Pyruvate</keyword>
<dbReference type="SUPFAM" id="SSF51230">
    <property type="entry name" value="Single hybrid motif"/>
    <property type="match status" value="1"/>
</dbReference>
<keyword evidence="9 13" id="KW-0067">ATP-binding</keyword>
<dbReference type="InterPro" id="IPR005479">
    <property type="entry name" value="CPAse_ATP-bd"/>
</dbReference>
<dbReference type="Proteomes" id="UP000320333">
    <property type="component" value="Unassembled WGS sequence"/>
</dbReference>
<evidence type="ECO:0000313" key="24">
    <source>
        <dbReference type="Proteomes" id="UP000320333"/>
    </source>
</evidence>
<evidence type="ECO:0000256" key="18">
    <source>
        <dbReference type="SAM" id="MobiDB-lite"/>
    </source>
</evidence>
<dbReference type="PANTHER" id="PTHR43778">
    <property type="entry name" value="PYRUVATE CARBOXYLASE"/>
    <property type="match status" value="1"/>
</dbReference>
<feature type="binding site" evidence="15">
    <location>
        <position position="138"/>
    </location>
    <ligand>
        <name>ATP</name>
        <dbReference type="ChEBI" id="CHEBI:30616"/>
    </ligand>
</feature>
<dbReference type="SUPFAM" id="SSF51569">
    <property type="entry name" value="Aldolase"/>
    <property type="match status" value="1"/>
</dbReference>
<evidence type="ECO:0000256" key="7">
    <source>
        <dbReference type="ARBA" id="ARBA00022723"/>
    </source>
</evidence>
<dbReference type="Gene3D" id="3.30.470.20">
    <property type="entry name" value="ATP-grasp fold, B domain"/>
    <property type="match status" value="1"/>
</dbReference>
<evidence type="ECO:0000256" key="9">
    <source>
        <dbReference type="ARBA" id="ARBA00022840"/>
    </source>
</evidence>
<evidence type="ECO:0000256" key="1">
    <source>
        <dbReference type="ARBA" id="ARBA00001953"/>
    </source>
</evidence>
<comment type="cofactor">
    <cofactor evidence="1 13">
        <name>biotin</name>
        <dbReference type="ChEBI" id="CHEBI:57586"/>
    </cofactor>
</comment>
<dbReference type="InterPro" id="IPR011761">
    <property type="entry name" value="ATP-grasp"/>
</dbReference>
<dbReference type="PROSITE" id="PS50979">
    <property type="entry name" value="BC"/>
    <property type="match status" value="1"/>
</dbReference>
<feature type="region of interest" description="Disordered" evidence="18">
    <location>
        <begin position="1081"/>
        <end position="1107"/>
    </location>
</feature>
<feature type="domain" description="Lipoyl-binding" evidence="19">
    <location>
        <begin position="1093"/>
        <end position="1175"/>
    </location>
</feature>
<evidence type="ECO:0000256" key="5">
    <source>
        <dbReference type="ARBA" id="ARBA00022432"/>
    </source>
</evidence>
<dbReference type="SMART" id="SM00878">
    <property type="entry name" value="Biotin_carb_C"/>
    <property type="match status" value="1"/>
</dbReference>
<evidence type="ECO:0000259" key="20">
    <source>
        <dbReference type="PROSITE" id="PS50975"/>
    </source>
</evidence>
<feature type="domain" description="Biotin carboxylation" evidence="21">
    <location>
        <begin position="20"/>
        <end position="472"/>
    </location>
</feature>
<dbReference type="GO" id="GO:0005524">
    <property type="term" value="F:ATP binding"/>
    <property type="evidence" value="ECO:0007669"/>
    <property type="project" value="UniProtKB-UniRule"/>
</dbReference>
<evidence type="ECO:0000259" key="19">
    <source>
        <dbReference type="PROSITE" id="PS50968"/>
    </source>
</evidence>
<dbReference type="InterPro" id="IPR005930">
    <property type="entry name" value="Pyruv_COase"/>
</dbReference>
<dbReference type="InterPro" id="IPR011053">
    <property type="entry name" value="Single_hybrid_motif"/>
</dbReference>
<dbReference type="GO" id="GO:0006094">
    <property type="term" value="P:gluconeogenesis"/>
    <property type="evidence" value="ECO:0007669"/>
    <property type="project" value="UniProtKB-UniPathway"/>
</dbReference>
<dbReference type="GO" id="GO:0004736">
    <property type="term" value="F:pyruvate carboxylase activity"/>
    <property type="evidence" value="ECO:0007669"/>
    <property type="project" value="UniProtKB-EC"/>
</dbReference>
<comment type="function">
    <text evidence="2">Pyruvate carboxylase catalyzes a 2-step reaction, involving the ATP-dependent carboxylation of the covalently attached biotin in the first step and the transfer of the carboxyl group to pyruvate in the second.</text>
</comment>
<dbReference type="SUPFAM" id="SSF56059">
    <property type="entry name" value="Glutathione synthetase ATP-binding domain-like"/>
    <property type="match status" value="1"/>
</dbReference>
<feature type="binding site" evidence="15">
    <location>
        <position position="257"/>
    </location>
    <ligand>
        <name>ATP</name>
        <dbReference type="ChEBI" id="CHEBI:30616"/>
    </ligand>
</feature>
<dbReference type="PROSITE" id="PS50968">
    <property type="entry name" value="BIOTINYL_LIPOYL"/>
    <property type="match status" value="1"/>
</dbReference>
<name>A0A507F366_9FUNG</name>
<dbReference type="InterPro" id="IPR016185">
    <property type="entry name" value="PreATP-grasp_dom_sf"/>
</dbReference>
<accession>A0A507F366</accession>
<dbReference type="EMBL" id="QEAP01000278">
    <property type="protein sequence ID" value="TPX70729.1"/>
    <property type="molecule type" value="Genomic_DNA"/>
</dbReference>
<keyword evidence="24" id="KW-1185">Reference proteome</keyword>
<keyword evidence="8 13" id="KW-0547">Nucleotide-binding</keyword>
<comment type="pathway">
    <text evidence="3">Carbohydrate biosynthesis; gluconeogenesis.</text>
</comment>
<evidence type="ECO:0000256" key="11">
    <source>
        <dbReference type="ARBA" id="ARBA00023268"/>
    </source>
</evidence>
<dbReference type="FunFam" id="3.30.470.20:FF:000012">
    <property type="entry name" value="Pyruvate carboxylase"/>
    <property type="match status" value="1"/>
</dbReference>
<dbReference type="SUPFAM" id="SSF52440">
    <property type="entry name" value="PreATP-grasp domain"/>
    <property type="match status" value="1"/>
</dbReference>
<evidence type="ECO:0000256" key="12">
    <source>
        <dbReference type="ARBA" id="ARBA00049382"/>
    </source>
</evidence>
<feature type="modified residue" description="N6-biotinyllysine" evidence="17">
    <location>
        <position position="1141"/>
    </location>
</feature>
<feature type="modified residue" description="N6-carboxylysine" evidence="17">
    <location>
        <position position="735"/>
    </location>
</feature>
<keyword evidence="11" id="KW-0511">Multifunctional enzyme</keyword>
<dbReference type="EC" id="6.4.1.1" evidence="4 13"/>
<dbReference type="PIRSF" id="PIRSF001594">
    <property type="entry name" value="Pyruv_carbox"/>
    <property type="match status" value="1"/>
</dbReference>
<keyword evidence="6 13" id="KW-0436">Ligase</keyword>
<dbReference type="Pfam" id="PF02786">
    <property type="entry name" value="CPSase_L_D2"/>
    <property type="match status" value="1"/>
</dbReference>
<feature type="compositionally biased region" description="Basic and acidic residues" evidence="18">
    <location>
        <begin position="1081"/>
        <end position="1090"/>
    </location>
</feature>
<evidence type="ECO:0000256" key="8">
    <source>
        <dbReference type="ARBA" id="ARBA00022741"/>
    </source>
</evidence>
<dbReference type="PROSITE" id="PS00188">
    <property type="entry name" value="BIOTIN"/>
    <property type="match status" value="1"/>
</dbReference>
<dbReference type="InterPro" id="IPR013785">
    <property type="entry name" value="Aldolase_TIM"/>
</dbReference>
<feature type="binding site" evidence="15">
    <location>
        <position position="896"/>
    </location>
    <ligand>
        <name>substrate</name>
    </ligand>
</feature>
<dbReference type="PROSITE" id="PS50975">
    <property type="entry name" value="ATP_GRASP"/>
    <property type="match status" value="1"/>
</dbReference>